<gene>
    <name evidence="2" type="ORF">SAMN05216195_10644</name>
</gene>
<evidence type="ECO:0000313" key="2">
    <source>
        <dbReference type="EMBL" id="SER64759.1"/>
    </source>
</evidence>
<protein>
    <submittedName>
        <fullName evidence="2">Histidine triad (HIT) family protein</fullName>
    </submittedName>
</protein>
<name>A0A1H9QY79_9PSEU</name>
<proteinExistence type="predicted"/>
<dbReference type="Pfam" id="PF01230">
    <property type="entry name" value="HIT"/>
    <property type="match status" value="1"/>
</dbReference>
<organism evidence="2 3">
    <name type="scientific">Lentzea flaviverrucosa</name>
    <dbReference type="NCBI Taxonomy" id="200379"/>
    <lineage>
        <taxon>Bacteria</taxon>
        <taxon>Bacillati</taxon>
        <taxon>Actinomycetota</taxon>
        <taxon>Actinomycetes</taxon>
        <taxon>Pseudonocardiales</taxon>
        <taxon>Pseudonocardiaceae</taxon>
        <taxon>Lentzea</taxon>
    </lineage>
</organism>
<dbReference type="GO" id="GO:0003824">
    <property type="term" value="F:catalytic activity"/>
    <property type="evidence" value="ECO:0007669"/>
    <property type="project" value="InterPro"/>
</dbReference>
<accession>A0A1H9QY79</accession>
<dbReference type="Gene3D" id="3.30.428.10">
    <property type="entry name" value="HIT-like"/>
    <property type="match status" value="1"/>
</dbReference>
<dbReference type="InterPro" id="IPR036265">
    <property type="entry name" value="HIT-like_sf"/>
</dbReference>
<reference evidence="3" key="1">
    <citation type="submission" date="2016-10" db="EMBL/GenBank/DDBJ databases">
        <authorList>
            <person name="Varghese N."/>
            <person name="Submissions S."/>
        </authorList>
    </citation>
    <scope>NUCLEOTIDE SEQUENCE [LARGE SCALE GENOMIC DNA]</scope>
    <source>
        <strain evidence="3">CGMCC 4.578</strain>
    </source>
</reference>
<evidence type="ECO:0000313" key="3">
    <source>
        <dbReference type="Proteomes" id="UP000199028"/>
    </source>
</evidence>
<dbReference type="SUPFAM" id="SSF54197">
    <property type="entry name" value="HIT-like"/>
    <property type="match status" value="1"/>
</dbReference>
<sequence length="112" mass="12058">MGPDWYCHDVIPGTVRVEVLARTANTLTFRPPIPGFGTDHVIVIPTRHVSSLLELDDELAVELLAAVKQAAAQVVALHGGCQVLTTVGDEQHNKHLHWHVAAGAGVARFVAR</sequence>
<dbReference type="AlphaFoldDB" id="A0A1H9QY79"/>
<dbReference type="EMBL" id="FOFT01000006">
    <property type="protein sequence ID" value="SER64759.1"/>
    <property type="molecule type" value="Genomic_DNA"/>
</dbReference>
<dbReference type="InterPro" id="IPR011146">
    <property type="entry name" value="HIT-like"/>
</dbReference>
<keyword evidence="3" id="KW-1185">Reference proteome</keyword>
<dbReference type="RefSeq" id="WP_090066404.1">
    <property type="nucleotide sequence ID" value="NZ_FOFT01000006.1"/>
</dbReference>
<dbReference type="OrthoDB" id="9784774at2"/>
<dbReference type="Proteomes" id="UP000199028">
    <property type="component" value="Unassembled WGS sequence"/>
</dbReference>
<feature type="domain" description="HIT" evidence="1">
    <location>
        <begin position="40"/>
        <end position="102"/>
    </location>
</feature>
<evidence type="ECO:0000259" key="1">
    <source>
        <dbReference type="Pfam" id="PF01230"/>
    </source>
</evidence>